<feature type="region of interest" description="Disordered" evidence="1">
    <location>
        <begin position="26"/>
        <end position="73"/>
    </location>
</feature>
<evidence type="ECO:0000313" key="3">
    <source>
        <dbReference type="Proteomes" id="UP000314294"/>
    </source>
</evidence>
<comment type="caution">
    <text evidence="2">The sequence shown here is derived from an EMBL/GenBank/DDBJ whole genome shotgun (WGS) entry which is preliminary data.</text>
</comment>
<feature type="compositionally biased region" description="Basic and acidic residues" evidence="1">
    <location>
        <begin position="63"/>
        <end position="72"/>
    </location>
</feature>
<dbReference type="Proteomes" id="UP000314294">
    <property type="component" value="Unassembled WGS sequence"/>
</dbReference>
<sequence>MTGSRVSSLHRGHLAGVSNLFCHESVLPVPQDKGQEGEDESVQDAHDGQDLLDGRVAPQPVKSPREAAHDATPDVGWSFLQALECTNK</sequence>
<protein>
    <submittedName>
        <fullName evidence="2">Uncharacterized protein</fullName>
    </submittedName>
</protein>
<name>A0A4Z2IW03_9TELE</name>
<evidence type="ECO:0000313" key="2">
    <source>
        <dbReference type="EMBL" id="TNN82011.1"/>
    </source>
</evidence>
<evidence type="ECO:0000256" key="1">
    <source>
        <dbReference type="SAM" id="MobiDB-lite"/>
    </source>
</evidence>
<organism evidence="2 3">
    <name type="scientific">Liparis tanakae</name>
    <name type="common">Tanaka's snailfish</name>
    <dbReference type="NCBI Taxonomy" id="230148"/>
    <lineage>
        <taxon>Eukaryota</taxon>
        <taxon>Metazoa</taxon>
        <taxon>Chordata</taxon>
        <taxon>Craniata</taxon>
        <taxon>Vertebrata</taxon>
        <taxon>Euteleostomi</taxon>
        <taxon>Actinopterygii</taxon>
        <taxon>Neopterygii</taxon>
        <taxon>Teleostei</taxon>
        <taxon>Neoteleostei</taxon>
        <taxon>Acanthomorphata</taxon>
        <taxon>Eupercaria</taxon>
        <taxon>Perciformes</taxon>
        <taxon>Cottioidei</taxon>
        <taxon>Cottales</taxon>
        <taxon>Liparidae</taxon>
        <taxon>Liparis</taxon>
    </lineage>
</organism>
<dbReference type="AlphaFoldDB" id="A0A4Z2IW03"/>
<keyword evidence="3" id="KW-1185">Reference proteome</keyword>
<reference evidence="2 3" key="1">
    <citation type="submission" date="2019-03" db="EMBL/GenBank/DDBJ databases">
        <title>First draft genome of Liparis tanakae, snailfish: a comprehensive survey of snailfish specific genes.</title>
        <authorList>
            <person name="Kim W."/>
            <person name="Song I."/>
            <person name="Jeong J.-H."/>
            <person name="Kim D."/>
            <person name="Kim S."/>
            <person name="Ryu S."/>
            <person name="Song J.Y."/>
            <person name="Lee S.K."/>
        </authorList>
    </citation>
    <scope>NUCLEOTIDE SEQUENCE [LARGE SCALE GENOMIC DNA]</scope>
    <source>
        <tissue evidence="2">Muscle</tissue>
    </source>
</reference>
<feature type="compositionally biased region" description="Basic and acidic residues" evidence="1">
    <location>
        <begin position="43"/>
        <end position="53"/>
    </location>
</feature>
<accession>A0A4Z2IW03</accession>
<gene>
    <name evidence="2" type="ORF">EYF80_007657</name>
</gene>
<dbReference type="EMBL" id="SRLO01000042">
    <property type="protein sequence ID" value="TNN82011.1"/>
    <property type="molecule type" value="Genomic_DNA"/>
</dbReference>
<proteinExistence type="predicted"/>